<evidence type="ECO:0000313" key="1">
    <source>
        <dbReference type="EMBL" id="KAK9140025.1"/>
    </source>
</evidence>
<reference evidence="1 2" key="1">
    <citation type="submission" date="2024-01" db="EMBL/GenBank/DDBJ databases">
        <title>Genome assemblies of Stephania.</title>
        <authorList>
            <person name="Yang L."/>
        </authorList>
    </citation>
    <scope>NUCLEOTIDE SEQUENCE [LARGE SCALE GENOMIC DNA]</scope>
    <source>
        <strain evidence="1">JXDWG</strain>
        <tissue evidence="1">Leaf</tissue>
    </source>
</reference>
<protein>
    <submittedName>
        <fullName evidence="1">Uncharacterized protein</fullName>
    </submittedName>
</protein>
<dbReference type="AlphaFoldDB" id="A0AAP0JVZ1"/>
<name>A0AAP0JVZ1_9MAGN</name>
<proteinExistence type="predicted"/>
<sequence length="133" mass="15003">MDEKELSLQPISDSEETMNAVTLKSVKFDEFSIMDEYLSEPEETLEVSSYESDITFAQNKNDEVEKEIGVIFEKLEEPQKESKEDQPLVLVKPSTILQAPNELPNQKEGMHVSLPKVVDALFVVDILKGEGIT</sequence>
<dbReference type="Proteomes" id="UP001419268">
    <property type="component" value="Unassembled WGS sequence"/>
</dbReference>
<dbReference type="EMBL" id="JBBNAG010000004">
    <property type="protein sequence ID" value="KAK9140025.1"/>
    <property type="molecule type" value="Genomic_DNA"/>
</dbReference>
<accession>A0AAP0JVZ1</accession>
<evidence type="ECO:0000313" key="2">
    <source>
        <dbReference type="Proteomes" id="UP001419268"/>
    </source>
</evidence>
<keyword evidence="2" id="KW-1185">Reference proteome</keyword>
<gene>
    <name evidence="1" type="ORF">Scep_009706</name>
</gene>
<comment type="caution">
    <text evidence="1">The sequence shown here is derived from an EMBL/GenBank/DDBJ whole genome shotgun (WGS) entry which is preliminary data.</text>
</comment>
<organism evidence="1 2">
    <name type="scientific">Stephania cephalantha</name>
    <dbReference type="NCBI Taxonomy" id="152367"/>
    <lineage>
        <taxon>Eukaryota</taxon>
        <taxon>Viridiplantae</taxon>
        <taxon>Streptophyta</taxon>
        <taxon>Embryophyta</taxon>
        <taxon>Tracheophyta</taxon>
        <taxon>Spermatophyta</taxon>
        <taxon>Magnoliopsida</taxon>
        <taxon>Ranunculales</taxon>
        <taxon>Menispermaceae</taxon>
        <taxon>Menispermoideae</taxon>
        <taxon>Cissampelideae</taxon>
        <taxon>Stephania</taxon>
    </lineage>
</organism>